<accession>A0A8J7CEZ2</accession>
<dbReference type="Gene3D" id="2.70.98.90">
    <property type="match status" value="1"/>
</dbReference>
<evidence type="ECO:0000259" key="15">
    <source>
        <dbReference type="Pfam" id="PF02096"/>
    </source>
</evidence>
<gene>
    <name evidence="13 17" type="primary">yidC</name>
    <name evidence="17" type="ORF">IFJ97_06570</name>
</gene>
<comment type="caution">
    <text evidence="13">Lacks conserved residue(s) required for the propagation of feature annotation.</text>
</comment>
<evidence type="ECO:0000256" key="12">
    <source>
        <dbReference type="ARBA" id="ARBA00033342"/>
    </source>
</evidence>
<dbReference type="GO" id="GO:0051205">
    <property type="term" value="P:protein insertion into membrane"/>
    <property type="evidence" value="ECO:0007669"/>
    <property type="project" value="TreeGrafter"/>
</dbReference>
<dbReference type="CDD" id="cd20070">
    <property type="entry name" value="5TM_YidC_Alb3"/>
    <property type="match status" value="1"/>
</dbReference>
<feature type="domain" description="Membrane insertase YidC N-terminal" evidence="16">
    <location>
        <begin position="81"/>
        <end position="331"/>
    </location>
</feature>
<feature type="compositionally biased region" description="Pro residues" evidence="14">
    <location>
        <begin position="27"/>
        <end position="36"/>
    </location>
</feature>
<dbReference type="InterPro" id="IPR047196">
    <property type="entry name" value="YidC_ALB_C"/>
</dbReference>
<evidence type="ECO:0000256" key="6">
    <source>
        <dbReference type="ARBA" id="ARBA00022692"/>
    </source>
</evidence>
<dbReference type="GO" id="GO:0005886">
    <property type="term" value="C:plasma membrane"/>
    <property type="evidence" value="ECO:0007669"/>
    <property type="project" value="UniProtKB-SubCell"/>
</dbReference>
<evidence type="ECO:0000256" key="11">
    <source>
        <dbReference type="ARBA" id="ARBA00033245"/>
    </source>
</evidence>
<comment type="subcellular location">
    <subcellularLocation>
        <location evidence="1">Cell inner membrane</location>
        <topology evidence="1">Multi-pass membrane protein</topology>
    </subcellularLocation>
    <subcellularLocation>
        <location evidence="13">Cell membrane</location>
        <topology evidence="13">Multi-pass membrane protein</topology>
    </subcellularLocation>
</comment>
<evidence type="ECO:0000256" key="2">
    <source>
        <dbReference type="ARBA" id="ARBA00010527"/>
    </source>
</evidence>
<evidence type="ECO:0000256" key="3">
    <source>
        <dbReference type="ARBA" id="ARBA00015325"/>
    </source>
</evidence>
<evidence type="ECO:0000256" key="13">
    <source>
        <dbReference type="HAMAP-Rule" id="MF_01810"/>
    </source>
</evidence>
<feature type="transmembrane region" description="Helical" evidence="13">
    <location>
        <begin position="417"/>
        <end position="438"/>
    </location>
</feature>
<evidence type="ECO:0000313" key="18">
    <source>
        <dbReference type="Proteomes" id="UP000598633"/>
    </source>
</evidence>
<dbReference type="Pfam" id="PF14849">
    <property type="entry name" value="YidC_periplas"/>
    <property type="match status" value="1"/>
</dbReference>
<dbReference type="NCBIfam" id="TIGR03592">
    <property type="entry name" value="yidC_oxa1_cterm"/>
    <property type="match status" value="1"/>
</dbReference>
<evidence type="ECO:0000313" key="17">
    <source>
        <dbReference type="EMBL" id="MBD3871007.1"/>
    </source>
</evidence>
<dbReference type="CDD" id="cd19961">
    <property type="entry name" value="EcYidC-like_peri"/>
    <property type="match status" value="1"/>
</dbReference>
<dbReference type="AlphaFoldDB" id="A0A8J7CEZ2"/>
<evidence type="ECO:0000256" key="4">
    <source>
        <dbReference type="ARBA" id="ARBA00022448"/>
    </source>
</evidence>
<keyword evidence="5 13" id="KW-1003">Cell membrane</keyword>
<evidence type="ECO:0000256" key="10">
    <source>
        <dbReference type="ARBA" id="ARBA00023186"/>
    </source>
</evidence>
<dbReference type="GO" id="GO:0015031">
    <property type="term" value="P:protein transport"/>
    <property type="evidence" value="ECO:0007669"/>
    <property type="project" value="UniProtKB-KW"/>
</dbReference>
<keyword evidence="6 13" id="KW-0812">Transmembrane</keyword>
<evidence type="ECO:0000256" key="5">
    <source>
        <dbReference type="ARBA" id="ARBA00022475"/>
    </source>
</evidence>
<keyword evidence="10 13" id="KW-0143">Chaperone</keyword>
<feature type="region of interest" description="Disordered" evidence="14">
    <location>
        <begin position="27"/>
        <end position="55"/>
    </location>
</feature>
<dbReference type="PANTHER" id="PTHR12428">
    <property type="entry name" value="OXA1"/>
    <property type="match status" value="1"/>
</dbReference>
<organism evidence="17 18">
    <name type="scientific">Candidatus Sulfomarinibacter kjeldsenii</name>
    <dbReference type="NCBI Taxonomy" id="2885994"/>
    <lineage>
        <taxon>Bacteria</taxon>
        <taxon>Pseudomonadati</taxon>
        <taxon>Acidobacteriota</taxon>
        <taxon>Thermoanaerobaculia</taxon>
        <taxon>Thermoanaerobaculales</taxon>
        <taxon>Candidatus Sulfomarinibacteraceae</taxon>
        <taxon>Candidatus Sulfomarinibacter</taxon>
    </lineage>
</organism>
<dbReference type="Pfam" id="PF02096">
    <property type="entry name" value="60KD_IMP"/>
    <property type="match status" value="1"/>
</dbReference>
<dbReference type="NCBIfam" id="TIGR03593">
    <property type="entry name" value="yidC_nterm"/>
    <property type="match status" value="1"/>
</dbReference>
<keyword evidence="4 13" id="KW-0813">Transport</keyword>
<reference evidence="17 18" key="1">
    <citation type="submission" date="2020-08" db="EMBL/GenBank/DDBJ databases">
        <title>Acidobacteriota in marine sediments use diverse sulfur dissimilation pathways.</title>
        <authorList>
            <person name="Wasmund K."/>
        </authorList>
    </citation>
    <scope>NUCLEOTIDE SEQUENCE [LARGE SCALE GENOMIC DNA]</scope>
    <source>
        <strain evidence="17">MAG AM3-A</strain>
    </source>
</reference>
<dbReference type="EMBL" id="JACXWA010000109">
    <property type="protein sequence ID" value="MBD3871007.1"/>
    <property type="molecule type" value="Genomic_DNA"/>
</dbReference>
<feature type="domain" description="Membrane insertase YidC/Oxa/ALB C-terminal" evidence="15">
    <location>
        <begin position="346"/>
        <end position="527"/>
    </location>
</feature>
<keyword evidence="7 13" id="KW-0653">Protein transport</keyword>
<keyword evidence="9 13" id="KW-0472">Membrane</keyword>
<feature type="transmembrane region" description="Helical" evidence="13">
    <location>
        <begin position="497"/>
        <end position="516"/>
    </location>
</feature>
<protein>
    <recommendedName>
        <fullName evidence="3 13">Membrane protein insertase YidC</fullName>
    </recommendedName>
    <alternativeName>
        <fullName evidence="12 13">Foldase YidC</fullName>
    </alternativeName>
    <alternativeName>
        <fullName evidence="11 13">Membrane integrase YidC</fullName>
    </alternativeName>
    <alternativeName>
        <fullName evidence="13">Membrane protein YidC</fullName>
    </alternativeName>
</protein>
<evidence type="ECO:0000256" key="9">
    <source>
        <dbReference type="ARBA" id="ARBA00023136"/>
    </source>
</evidence>
<evidence type="ECO:0000256" key="7">
    <source>
        <dbReference type="ARBA" id="ARBA00022927"/>
    </source>
</evidence>
<dbReference type="PRINTS" id="PR00701">
    <property type="entry name" value="60KDINNERMP"/>
</dbReference>
<sequence length="552" mass="60545">MEKRLLLAFVLSAAILLAWSVIFPPPQRQQPTPPDAAGPRATPEATAPVAGLPSGADEGGDVAEAIVESDEIVGATIEETVEFANAKIAVVLTNRGAAVSSYRLLGYDDDDGQPLDLIQTVPLSESSRPLQLITADGPDNALYEVERIDGAVFFRWADGAGSSVTKRVALSESGYGLDVAITATGTRAGSPISIGTGMRDLGETERNSRLALWGEGVTLADGEITRFKRRKVEERRVLSAGALSFAGFEDAYFLNVLRPDGGVSEVRIDPLEFTLDEEAQRVLQISVVPSQGQLRGELLGAPKEYDLLQSINQGVEKTLTFGWFLTPIAVFFLKALRWIYGLVGNWGVAIILLTLGIRIVLFPLMHTSTVSMRKMAKVQPKVKEIQAKHKKKKSDPQARAKMNQEMMALYKQEGVNPMAGCLPLLVQMPLLFALYQLFLKAIELRHAPFIWWITDLSAKDPLYVTPVLMTATMWLQQRLAPQAGDPQQQRLMRMMPLIFGIMFLQFPSGLVLYWLANNVITIIQQEITLHIVGERKRGGGGAKKKARKDGKA</sequence>
<comment type="caution">
    <text evidence="17">The sequence shown here is derived from an EMBL/GenBank/DDBJ whole genome shotgun (WGS) entry which is preliminary data.</text>
</comment>
<proteinExistence type="inferred from homology"/>
<dbReference type="PANTHER" id="PTHR12428:SF65">
    <property type="entry name" value="CYTOCHROME C OXIDASE ASSEMBLY PROTEIN COX18, MITOCHONDRIAL"/>
    <property type="match status" value="1"/>
</dbReference>
<dbReference type="HAMAP" id="MF_01810">
    <property type="entry name" value="YidC_type1"/>
    <property type="match status" value="1"/>
</dbReference>
<comment type="similarity">
    <text evidence="2 13">Belongs to the OXA1/ALB3/YidC family. Type 1 subfamily.</text>
</comment>
<dbReference type="InterPro" id="IPR019998">
    <property type="entry name" value="Membr_insert_YidC"/>
</dbReference>
<dbReference type="InterPro" id="IPR028055">
    <property type="entry name" value="YidC/Oxa/ALB_C"/>
</dbReference>
<name>A0A8J7CEZ2_9BACT</name>
<dbReference type="InterPro" id="IPR038221">
    <property type="entry name" value="YidC_periplasmic_sf"/>
</dbReference>
<evidence type="ECO:0000259" key="16">
    <source>
        <dbReference type="Pfam" id="PF14849"/>
    </source>
</evidence>
<dbReference type="Proteomes" id="UP000598633">
    <property type="component" value="Unassembled WGS sequence"/>
</dbReference>
<comment type="function">
    <text evidence="13">Required for the insertion and/or proper folding and/or complex formation of integral membrane proteins into the membrane. Involved in integration of membrane proteins that insert both dependently and independently of the Sec translocase complex, as well as at least some lipoproteins. Aids folding of multispanning membrane proteins.</text>
</comment>
<feature type="transmembrane region" description="Helical" evidence="13">
    <location>
        <begin position="343"/>
        <end position="365"/>
    </location>
</feature>
<evidence type="ECO:0000256" key="8">
    <source>
        <dbReference type="ARBA" id="ARBA00022989"/>
    </source>
</evidence>
<dbReference type="PRINTS" id="PR01900">
    <property type="entry name" value="YIDCPROTEIN"/>
</dbReference>
<keyword evidence="8 13" id="KW-1133">Transmembrane helix</keyword>
<evidence type="ECO:0000256" key="1">
    <source>
        <dbReference type="ARBA" id="ARBA00004429"/>
    </source>
</evidence>
<dbReference type="GO" id="GO:0032977">
    <property type="term" value="F:membrane insertase activity"/>
    <property type="evidence" value="ECO:0007669"/>
    <property type="project" value="InterPro"/>
</dbReference>
<evidence type="ECO:0000256" key="14">
    <source>
        <dbReference type="SAM" id="MobiDB-lite"/>
    </source>
</evidence>
<dbReference type="InterPro" id="IPR001708">
    <property type="entry name" value="YidC/ALB3/OXA1/COX18"/>
</dbReference>
<dbReference type="InterPro" id="IPR028053">
    <property type="entry name" value="Membr_insert_YidC_N"/>
</dbReference>
<comment type="subunit">
    <text evidence="13">Interacts with the Sec translocase complex via SecD. Specifically interacts with transmembrane segments of nascent integral membrane proteins during membrane integration.</text>
</comment>